<sequence length="132" mass="14193">MKTAVVLSIMAVAAANNHKIHASVLESLQQSPIVNVFVLVNSLSTLQNSSILNDDIKCSTSTQSPELFDCKGLTKKELDSIAALPEVNEIFPGSDNSALDTPNITPKPTTPAAPTHSARNQQRHSSDDRDRD</sequence>
<feature type="compositionally biased region" description="Low complexity" evidence="1">
    <location>
        <begin position="101"/>
        <end position="115"/>
    </location>
</feature>
<reference evidence="2 3" key="1">
    <citation type="submission" date="2019-06" db="EMBL/GenBank/DDBJ databases">
        <title>Genomics analysis of Aphanomyces spp. identifies a new class of oomycete effector associated with host adaptation.</title>
        <authorList>
            <person name="Gaulin E."/>
        </authorList>
    </citation>
    <scope>NUCLEOTIDE SEQUENCE [LARGE SCALE GENOMIC DNA]</scope>
    <source>
        <strain evidence="2 3">E</strain>
    </source>
</reference>
<feature type="region of interest" description="Disordered" evidence="1">
    <location>
        <begin position="90"/>
        <end position="132"/>
    </location>
</feature>
<evidence type="ECO:0000313" key="2">
    <source>
        <dbReference type="EMBL" id="KAF0702580.1"/>
    </source>
</evidence>
<proteinExistence type="predicted"/>
<protein>
    <submittedName>
        <fullName evidence="2">Uncharacterized protein</fullName>
    </submittedName>
</protein>
<evidence type="ECO:0000256" key="1">
    <source>
        <dbReference type="SAM" id="MobiDB-lite"/>
    </source>
</evidence>
<accession>A0A6A4Z0G0</accession>
<dbReference type="AlphaFoldDB" id="A0A6A4Z0G0"/>
<dbReference type="EMBL" id="VJMI01021089">
    <property type="protein sequence ID" value="KAF0702580.1"/>
    <property type="molecule type" value="Genomic_DNA"/>
</dbReference>
<evidence type="ECO:0000313" key="3">
    <source>
        <dbReference type="Proteomes" id="UP000469452"/>
    </source>
</evidence>
<organism evidence="2 3">
    <name type="scientific">Aphanomyces astaci</name>
    <name type="common">Crayfish plague agent</name>
    <dbReference type="NCBI Taxonomy" id="112090"/>
    <lineage>
        <taxon>Eukaryota</taxon>
        <taxon>Sar</taxon>
        <taxon>Stramenopiles</taxon>
        <taxon>Oomycota</taxon>
        <taxon>Saprolegniomycetes</taxon>
        <taxon>Saprolegniales</taxon>
        <taxon>Verrucalvaceae</taxon>
        <taxon>Aphanomyces</taxon>
    </lineage>
</organism>
<gene>
    <name evidence="2" type="ORF">AaE_015839</name>
</gene>
<comment type="caution">
    <text evidence="2">The sequence shown here is derived from an EMBL/GenBank/DDBJ whole genome shotgun (WGS) entry which is preliminary data.</text>
</comment>
<name>A0A6A4Z0G0_APHAT</name>
<dbReference type="Proteomes" id="UP000469452">
    <property type="component" value="Unassembled WGS sequence"/>
</dbReference>